<organism evidence="1 2">
    <name type="scientific">Candidatus Methylacidithermus pantelleriae</name>
    <dbReference type="NCBI Taxonomy" id="2744239"/>
    <lineage>
        <taxon>Bacteria</taxon>
        <taxon>Pseudomonadati</taxon>
        <taxon>Verrucomicrobiota</taxon>
        <taxon>Methylacidiphilae</taxon>
        <taxon>Methylacidiphilales</taxon>
        <taxon>Methylacidiphilaceae</taxon>
        <taxon>Candidatus Methylacidithermus</taxon>
    </lineage>
</organism>
<accession>A0A8J2BIZ8</accession>
<dbReference type="EMBL" id="CAJNOB010000011">
    <property type="protein sequence ID" value="CAF0695493.1"/>
    <property type="molecule type" value="Genomic_DNA"/>
</dbReference>
<dbReference type="Proteomes" id="UP000663859">
    <property type="component" value="Unassembled WGS sequence"/>
</dbReference>
<reference evidence="1" key="1">
    <citation type="submission" date="2021-02" db="EMBL/GenBank/DDBJ databases">
        <authorList>
            <person name="Cremers G."/>
            <person name="Picone N."/>
        </authorList>
    </citation>
    <scope>NUCLEOTIDE SEQUENCE</scope>
    <source>
        <strain evidence="1">PQ17</strain>
    </source>
</reference>
<name>A0A8J2BIZ8_9BACT</name>
<comment type="caution">
    <text evidence="1">The sequence shown here is derived from an EMBL/GenBank/DDBJ whole genome shotgun (WGS) entry which is preliminary data.</text>
</comment>
<evidence type="ECO:0000313" key="2">
    <source>
        <dbReference type="Proteomes" id="UP000663859"/>
    </source>
</evidence>
<evidence type="ECO:0000313" key="1">
    <source>
        <dbReference type="EMBL" id="CAF0695493.1"/>
    </source>
</evidence>
<dbReference type="AlphaFoldDB" id="A0A8J2BIZ8"/>
<protein>
    <submittedName>
        <fullName evidence="1">Uncharacterized protein</fullName>
    </submittedName>
</protein>
<sequence>MPRGGGKCSRSGKASVARCRTLALLVPDWEKLIERKAVRCVLPMGCVGSNAWLVVSKAQWGSGCIPSRMPGAAALGLLKEAGFL</sequence>
<proteinExistence type="predicted"/>
<keyword evidence="2" id="KW-1185">Reference proteome</keyword>
<gene>
    <name evidence="1" type="ORF">MPNT_190060</name>
</gene>